<evidence type="ECO:0000259" key="1">
    <source>
        <dbReference type="PROSITE" id="PS50206"/>
    </source>
</evidence>
<comment type="caution">
    <text evidence="2">The sequence shown here is derived from an EMBL/GenBank/DDBJ whole genome shotgun (WGS) entry which is preliminary data.</text>
</comment>
<dbReference type="EMBL" id="JAUSUB010000008">
    <property type="protein sequence ID" value="MDQ0270437.1"/>
    <property type="molecule type" value="Genomic_DNA"/>
</dbReference>
<organism evidence="2 3">
    <name type="scientific">Cytobacillus purgationiresistens</name>
    <dbReference type="NCBI Taxonomy" id="863449"/>
    <lineage>
        <taxon>Bacteria</taxon>
        <taxon>Bacillati</taxon>
        <taxon>Bacillota</taxon>
        <taxon>Bacilli</taxon>
        <taxon>Bacillales</taxon>
        <taxon>Bacillaceae</taxon>
        <taxon>Cytobacillus</taxon>
    </lineage>
</organism>
<dbReference type="PANTHER" id="PTHR43031:SF17">
    <property type="entry name" value="SULFURTRANSFERASE YTWF-RELATED"/>
    <property type="match status" value="1"/>
</dbReference>
<dbReference type="SUPFAM" id="SSF52821">
    <property type="entry name" value="Rhodanese/Cell cycle control phosphatase"/>
    <property type="match status" value="1"/>
</dbReference>
<dbReference type="InterPro" id="IPR036873">
    <property type="entry name" value="Rhodanese-like_dom_sf"/>
</dbReference>
<reference evidence="2 3" key="1">
    <citation type="submission" date="2023-07" db="EMBL/GenBank/DDBJ databases">
        <title>Genomic Encyclopedia of Type Strains, Phase IV (KMG-IV): sequencing the most valuable type-strain genomes for metagenomic binning, comparative biology and taxonomic classification.</title>
        <authorList>
            <person name="Goeker M."/>
        </authorList>
    </citation>
    <scope>NUCLEOTIDE SEQUENCE [LARGE SCALE GENOMIC DNA]</scope>
    <source>
        <strain evidence="2 3">DSM 23494</strain>
    </source>
</reference>
<keyword evidence="3" id="KW-1185">Reference proteome</keyword>
<dbReference type="PANTHER" id="PTHR43031">
    <property type="entry name" value="FAD-DEPENDENT OXIDOREDUCTASE"/>
    <property type="match status" value="1"/>
</dbReference>
<dbReference type="SMART" id="SM00450">
    <property type="entry name" value="RHOD"/>
    <property type="match status" value="1"/>
</dbReference>
<feature type="domain" description="Rhodanese" evidence="1">
    <location>
        <begin position="15"/>
        <end position="98"/>
    </location>
</feature>
<accession>A0ABU0AGR9</accession>
<evidence type="ECO:0000313" key="3">
    <source>
        <dbReference type="Proteomes" id="UP001238088"/>
    </source>
</evidence>
<dbReference type="InterPro" id="IPR001763">
    <property type="entry name" value="Rhodanese-like_dom"/>
</dbReference>
<sequence>MEQILPSEVEQFIKSDKDRQIIDVREVEEAAKGKIPGAVHIPLGLLEFRLHELDKTKEYVMVCRSGGRSERATRLLEDHGYKVKNMAGGMMAWEGKTE</sequence>
<dbReference type="Gene3D" id="3.40.250.10">
    <property type="entry name" value="Rhodanese-like domain"/>
    <property type="match status" value="1"/>
</dbReference>
<dbReference type="RefSeq" id="WP_307474857.1">
    <property type="nucleotide sequence ID" value="NZ_JAUSUB010000008.1"/>
</dbReference>
<dbReference type="PROSITE" id="PS50206">
    <property type="entry name" value="RHODANESE_3"/>
    <property type="match status" value="1"/>
</dbReference>
<gene>
    <name evidence="2" type="ORF">J2S17_002312</name>
</gene>
<dbReference type="Proteomes" id="UP001238088">
    <property type="component" value="Unassembled WGS sequence"/>
</dbReference>
<dbReference type="InterPro" id="IPR050229">
    <property type="entry name" value="GlpE_sulfurtransferase"/>
</dbReference>
<evidence type="ECO:0000313" key="2">
    <source>
        <dbReference type="EMBL" id="MDQ0270437.1"/>
    </source>
</evidence>
<dbReference type="CDD" id="cd00158">
    <property type="entry name" value="RHOD"/>
    <property type="match status" value="1"/>
</dbReference>
<proteinExistence type="predicted"/>
<dbReference type="Pfam" id="PF00581">
    <property type="entry name" value="Rhodanese"/>
    <property type="match status" value="1"/>
</dbReference>
<protein>
    <submittedName>
        <fullName evidence="2">Rhodanese-related sulfurtransferase</fullName>
    </submittedName>
</protein>
<name>A0ABU0AGR9_9BACI</name>